<keyword evidence="2" id="KW-1185">Reference proteome</keyword>
<name>A0AAV5T127_9BILA</name>
<dbReference type="Proteomes" id="UP001432027">
    <property type="component" value="Unassembled WGS sequence"/>
</dbReference>
<accession>A0AAV5T127</accession>
<evidence type="ECO:0000313" key="2">
    <source>
        <dbReference type="Proteomes" id="UP001432027"/>
    </source>
</evidence>
<evidence type="ECO:0008006" key="3">
    <source>
        <dbReference type="Google" id="ProtNLM"/>
    </source>
</evidence>
<gene>
    <name evidence="1" type="ORF">PENTCL1PPCAC_8419</name>
</gene>
<feature type="non-terminal residue" evidence="1">
    <location>
        <position position="305"/>
    </location>
</feature>
<organism evidence="1 2">
    <name type="scientific">Pristionchus entomophagus</name>
    <dbReference type="NCBI Taxonomy" id="358040"/>
    <lineage>
        <taxon>Eukaryota</taxon>
        <taxon>Metazoa</taxon>
        <taxon>Ecdysozoa</taxon>
        <taxon>Nematoda</taxon>
        <taxon>Chromadorea</taxon>
        <taxon>Rhabditida</taxon>
        <taxon>Rhabditina</taxon>
        <taxon>Diplogasteromorpha</taxon>
        <taxon>Diplogasteroidea</taxon>
        <taxon>Neodiplogasteridae</taxon>
        <taxon>Pristionchus</taxon>
    </lineage>
</organism>
<dbReference type="AlphaFoldDB" id="A0AAV5T127"/>
<reference evidence="1" key="1">
    <citation type="submission" date="2023-10" db="EMBL/GenBank/DDBJ databases">
        <title>Genome assembly of Pristionchus species.</title>
        <authorList>
            <person name="Yoshida K."/>
            <person name="Sommer R.J."/>
        </authorList>
    </citation>
    <scope>NUCLEOTIDE SEQUENCE</scope>
    <source>
        <strain evidence="1">RS0144</strain>
    </source>
</reference>
<comment type="caution">
    <text evidence="1">The sequence shown here is derived from an EMBL/GenBank/DDBJ whole genome shotgun (WGS) entry which is preliminary data.</text>
</comment>
<protein>
    <recommendedName>
        <fullName evidence="3">F-box domain-containing protein</fullName>
    </recommendedName>
</protein>
<dbReference type="EMBL" id="BTSX01000002">
    <property type="protein sequence ID" value="GMS86244.1"/>
    <property type="molecule type" value="Genomic_DNA"/>
</dbReference>
<feature type="non-terminal residue" evidence="1">
    <location>
        <position position="1"/>
    </location>
</feature>
<proteinExistence type="predicted"/>
<sequence>PTGLMPIAFKPINLMSLSLQSFNIILSLLDDRSLLRMREVCKSAKSSVDGFLVNLKMNRLTIIDEISFFGGAEGKTKITINSICPMNVFMWTICFNQISCNKIFPKFEIYFNGVVLSASLTTEEIYPVLDYLKPIIHTARFEKVHIFSALADVGHKCVALMEGSSAYHMNVTLQQFERINFAALLKSIQNVEVVSIKIVLYRFSPEEILFLILLADVVDIMTIVVSRQFASENRTRSLPLSHMIRMLKRKCHHLHFHDPWNVVSMEDVELMIQVKFNLIILSLTQSADVEHEYITIGSYQRNTAT</sequence>
<evidence type="ECO:0000313" key="1">
    <source>
        <dbReference type="EMBL" id="GMS86244.1"/>
    </source>
</evidence>